<gene>
    <name evidence="1" type="ORF">GM539_13565</name>
</gene>
<protein>
    <submittedName>
        <fullName evidence="1">Ferrochelatase</fullName>
    </submittedName>
</protein>
<organism evidence="1 2">
    <name type="scientific">Streptococcus pneumoniae</name>
    <dbReference type="NCBI Taxonomy" id="1313"/>
    <lineage>
        <taxon>Bacteria</taxon>
        <taxon>Bacillati</taxon>
        <taxon>Bacillota</taxon>
        <taxon>Bacilli</taxon>
        <taxon>Lactobacillales</taxon>
        <taxon>Streptococcaceae</taxon>
        <taxon>Streptococcus</taxon>
    </lineage>
</organism>
<dbReference type="SUPFAM" id="SSF53800">
    <property type="entry name" value="Chelatase"/>
    <property type="match status" value="1"/>
</dbReference>
<proteinExistence type="predicted"/>
<evidence type="ECO:0000313" key="1">
    <source>
        <dbReference type="EMBL" id="MTV64358.1"/>
    </source>
</evidence>
<reference evidence="1 2" key="1">
    <citation type="submission" date="2019-11" db="EMBL/GenBank/DDBJ databases">
        <title>Growth characteristics of pneumococcus vary with the chemical composition of the capsule and with environmental conditions.</title>
        <authorList>
            <person name="Tothpal A."/>
            <person name="Desobry K."/>
            <person name="Joshi S."/>
            <person name="Wyllie A.L."/>
            <person name="Weinberger D.M."/>
        </authorList>
    </citation>
    <scope>NUCLEOTIDE SEQUENCE [LARGE SCALE GENOMIC DNA]</scope>
    <source>
        <strain evidence="2">pnumococcus22F</strain>
    </source>
</reference>
<evidence type="ECO:0000313" key="2">
    <source>
        <dbReference type="Proteomes" id="UP000474228"/>
    </source>
</evidence>
<dbReference type="AlphaFoldDB" id="A0A6G2D6B0"/>
<comment type="caution">
    <text evidence="1">The sequence shown here is derived from an EMBL/GenBank/DDBJ whole genome shotgun (WGS) entry which is preliminary data.</text>
</comment>
<name>A0A6G2D6B0_STREE</name>
<sequence>MKKAILMMTFGSPEEITFEGVAYFFTNISSGMRHKDHEIHTLYDNYVIIGGKTMK</sequence>
<dbReference type="Proteomes" id="UP000474228">
    <property type="component" value="Unassembled WGS sequence"/>
</dbReference>
<accession>A0A6G2D6B0</accession>
<dbReference type="EMBL" id="WNHJ01000629">
    <property type="protein sequence ID" value="MTV64358.1"/>
    <property type="molecule type" value="Genomic_DNA"/>
</dbReference>